<keyword evidence="5" id="KW-0460">Magnesium</keyword>
<sequence length="114" mass="13159">MEIFNIGIDIVNIERFKKKGYTKNKNFYQKIFTNSEIKYCLGFKNSSEHFAGKFAIKEAVRKSIKEKIPFNKILTMHKNSKPGIILKMKSNYEFLVSVSHEANIALAIVIALKK</sequence>
<dbReference type="EMBL" id="UINC01159715">
    <property type="protein sequence ID" value="SVD57961.1"/>
    <property type="molecule type" value="Genomic_DNA"/>
</dbReference>
<organism evidence="9">
    <name type="scientific">marine metagenome</name>
    <dbReference type="NCBI Taxonomy" id="408172"/>
    <lineage>
        <taxon>unclassified sequences</taxon>
        <taxon>metagenomes</taxon>
        <taxon>ecological metagenomes</taxon>
    </lineage>
</organism>
<keyword evidence="1" id="KW-0444">Lipid biosynthesis</keyword>
<dbReference type="AlphaFoldDB" id="A0A382WIQ9"/>
<keyword evidence="3" id="KW-0479">Metal-binding</keyword>
<evidence type="ECO:0000259" key="8">
    <source>
        <dbReference type="Pfam" id="PF01648"/>
    </source>
</evidence>
<evidence type="ECO:0000256" key="4">
    <source>
        <dbReference type="ARBA" id="ARBA00022832"/>
    </source>
</evidence>
<dbReference type="SUPFAM" id="SSF56214">
    <property type="entry name" value="4'-phosphopantetheinyl transferase"/>
    <property type="match status" value="1"/>
</dbReference>
<keyword evidence="7" id="KW-0275">Fatty acid biosynthesis</keyword>
<dbReference type="InterPro" id="IPR002582">
    <property type="entry name" value="ACPS"/>
</dbReference>
<reference evidence="9" key="1">
    <citation type="submission" date="2018-05" db="EMBL/GenBank/DDBJ databases">
        <authorList>
            <person name="Lanie J.A."/>
            <person name="Ng W.-L."/>
            <person name="Kazmierczak K.M."/>
            <person name="Andrzejewski T.M."/>
            <person name="Davidsen T.M."/>
            <person name="Wayne K.J."/>
            <person name="Tettelin H."/>
            <person name="Glass J.I."/>
            <person name="Rusch D."/>
            <person name="Podicherti R."/>
            <person name="Tsui H.-C.T."/>
            <person name="Winkler M.E."/>
        </authorList>
    </citation>
    <scope>NUCLEOTIDE SEQUENCE</scope>
</reference>
<evidence type="ECO:0000256" key="5">
    <source>
        <dbReference type="ARBA" id="ARBA00022842"/>
    </source>
</evidence>
<dbReference type="InterPro" id="IPR004568">
    <property type="entry name" value="Ppantetheine-prot_Trfase_dom"/>
</dbReference>
<accession>A0A382WIQ9</accession>
<dbReference type="InterPro" id="IPR008278">
    <property type="entry name" value="4-PPantetheinyl_Trfase_dom"/>
</dbReference>
<feature type="domain" description="4'-phosphopantetheinyl transferase" evidence="8">
    <location>
        <begin position="6"/>
        <end position="107"/>
    </location>
</feature>
<dbReference type="HAMAP" id="MF_00101">
    <property type="entry name" value="AcpS"/>
    <property type="match status" value="1"/>
</dbReference>
<dbReference type="NCBIfam" id="TIGR00556">
    <property type="entry name" value="pantethn_trn"/>
    <property type="match status" value="1"/>
</dbReference>
<dbReference type="Gene3D" id="3.90.470.20">
    <property type="entry name" value="4'-phosphopantetheinyl transferase domain"/>
    <property type="match status" value="1"/>
</dbReference>
<proteinExistence type="inferred from homology"/>
<evidence type="ECO:0000256" key="1">
    <source>
        <dbReference type="ARBA" id="ARBA00022516"/>
    </source>
</evidence>
<dbReference type="GO" id="GO:0008897">
    <property type="term" value="F:holo-[acyl-carrier-protein] synthase activity"/>
    <property type="evidence" value="ECO:0007669"/>
    <property type="project" value="InterPro"/>
</dbReference>
<dbReference type="Pfam" id="PF01648">
    <property type="entry name" value="ACPS"/>
    <property type="match status" value="1"/>
</dbReference>
<keyword evidence="4" id="KW-0276">Fatty acid metabolism</keyword>
<keyword evidence="6" id="KW-0443">Lipid metabolism</keyword>
<evidence type="ECO:0000256" key="2">
    <source>
        <dbReference type="ARBA" id="ARBA00022679"/>
    </source>
</evidence>
<dbReference type="GO" id="GO:0006633">
    <property type="term" value="P:fatty acid biosynthetic process"/>
    <property type="evidence" value="ECO:0007669"/>
    <property type="project" value="UniProtKB-KW"/>
</dbReference>
<evidence type="ECO:0000256" key="6">
    <source>
        <dbReference type="ARBA" id="ARBA00023098"/>
    </source>
</evidence>
<evidence type="ECO:0000256" key="7">
    <source>
        <dbReference type="ARBA" id="ARBA00023160"/>
    </source>
</evidence>
<protein>
    <recommendedName>
        <fullName evidence="8">4'-phosphopantetheinyl transferase domain-containing protein</fullName>
    </recommendedName>
</protein>
<gene>
    <name evidence="9" type="ORF">METZ01_LOCUS410815</name>
</gene>
<name>A0A382WIQ9_9ZZZZ</name>
<evidence type="ECO:0000313" key="9">
    <source>
        <dbReference type="EMBL" id="SVD57961.1"/>
    </source>
</evidence>
<dbReference type="InterPro" id="IPR037143">
    <property type="entry name" value="4-PPantetheinyl_Trfase_dom_sf"/>
</dbReference>
<keyword evidence="2" id="KW-0808">Transferase</keyword>
<dbReference type="GO" id="GO:0000287">
    <property type="term" value="F:magnesium ion binding"/>
    <property type="evidence" value="ECO:0007669"/>
    <property type="project" value="InterPro"/>
</dbReference>
<evidence type="ECO:0000256" key="3">
    <source>
        <dbReference type="ARBA" id="ARBA00022723"/>
    </source>
</evidence>